<keyword evidence="5" id="KW-1185">Reference proteome</keyword>
<evidence type="ECO:0000256" key="1">
    <source>
        <dbReference type="SAM" id="MobiDB-lite"/>
    </source>
</evidence>
<accession>A0A318HNI7</accession>
<evidence type="ECO:0000256" key="2">
    <source>
        <dbReference type="SAM" id="Phobius"/>
    </source>
</evidence>
<dbReference type="Proteomes" id="UP000247781">
    <property type="component" value="Unassembled WGS sequence"/>
</dbReference>
<reference evidence="4 5" key="2">
    <citation type="submission" date="2018-06" db="EMBL/GenBank/DDBJ databases">
        <title>Sequencing of bacterial isolates from soil warming experiment in Harvard Forest, Massachusetts, USA.</title>
        <authorList>
            <person name="Deangelis K.PhD."/>
        </authorList>
    </citation>
    <scope>NUCLEOTIDE SEQUENCE [LARGE SCALE GENOMIC DNA]</scope>
    <source>
        <strain evidence="4 5">GAS496</strain>
    </source>
</reference>
<proteinExistence type="predicted"/>
<gene>
    <name evidence="4" type="ORF">C8E89_101171</name>
</gene>
<keyword evidence="2" id="KW-0472">Membrane</keyword>
<comment type="caution">
    <text evidence="4">The sequence shown here is derived from an EMBL/GenBank/DDBJ whole genome shotgun (WGS) entry which is preliminary data.</text>
</comment>
<feature type="transmembrane region" description="Helical" evidence="2">
    <location>
        <begin position="171"/>
        <end position="193"/>
    </location>
</feature>
<protein>
    <submittedName>
        <fullName evidence="4">Uncharacterized protein DUF4129</fullName>
    </submittedName>
</protein>
<feature type="transmembrane region" description="Helical" evidence="2">
    <location>
        <begin position="59"/>
        <end position="77"/>
    </location>
</feature>
<evidence type="ECO:0000313" key="4">
    <source>
        <dbReference type="EMBL" id="PXX13023.1"/>
    </source>
</evidence>
<evidence type="ECO:0000259" key="3">
    <source>
        <dbReference type="Pfam" id="PF13559"/>
    </source>
</evidence>
<dbReference type="InterPro" id="IPR025403">
    <property type="entry name" value="TgpA-like_C"/>
</dbReference>
<feature type="region of interest" description="Disordered" evidence="1">
    <location>
        <begin position="135"/>
        <end position="169"/>
    </location>
</feature>
<name>A0A318HNI7_9MYCO</name>
<dbReference type="RefSeq" id="WP_235658192.1">
    <property type="nucleotide sequence ID" value="NZ_QJJU01000001.1"/>
</dbReference>
<reference evidence="5" key="1">
    <citation type="submission" date="2018-05" db="EMBL/GenBank/DDBJ databases">
        <authorList>
            <person name="Deangelis K."/>
            <person name="Huntemann M."/>
            <person name="Clum A."/>
            <person name="Pillay M."/>
            <person name="Palaniappan K."/>
            <person name="Varghese N."/>
            <person name="Mikhailova N."/>
            <person name="Stamatis D."/>
            <person name="Reddy T."/>
            <person name="Daum C."/>
            <person name="Shapiro N."/>
            <person name="Ivanova N."/>
            <person name="Kyrpides N."/>
            <person name="Woyke T."/>
        </authorList>
    </citation>
    <scope>NUCLEOTIDE SEQUENCE [LARGE SCALE GENOMIC DNA]</scope>
    <source>
        <strain evidence="5">GAS496</strain>
    </source>
</reference>
<keyword evidence="2" id="KW-0812">Transmembrane</keyword>
<feature type="transmembrane region" description="Helical" evidence="2">
    <location>
        <begin position="21"/>
        <end position="39"/>
    </location>
</feature>
<sequence>MDTTKPIGVPMAGIDKSTARAIAVVALLFIAAWALRGYLPGVEPVADRERPASSPAALVVDVALLAGSVAIIGFAIISRLRNRQARRPGMGQLPASPGTMGRPTWRFALIAIGLLIGWLVLVLVLTRMGIVSPGDQSSSAVPTAPDPSSAPSPTNPVPRQPDSSDDPGTDIIGYLVPPMLILMALIVVGTAIASRRQRRGATLWAAPADDAKAPAQPGAAESLARAAEVGLAEIGDLSREPREAIIACYAAMERELTHVPGAVPQDCDTPSEVLARAVDHHALRADSASQLVDLFEEARFSPHVMNEGHRDVAVDALRLVLTDLRSMA</sequence>
<feature type="domain" description="Protein-glutamine gamma-glutamyltransferase-like C-terminal" evidence="3">
    <location>
        <begin position="248"/>
        <end position="318"/>
    </location>
</feature>
<dbReference type="Pfam" id="PF13559">
    <property type="entry name" value="DUF4129"/>
    <property type="match status" value="1"/>
</dbReference>
<evidence type="ECO:0000313" key="5">
    <source>
        <dbReference type="Proteomes" id="UP000247781"/>
    </source>
</evidence>
<dbReference type="AlphaFoldDB" id="A0A318HNI7"/>
<organism evidence="4 5">
    <name type="scientific">Mycolicibacterium moriokaense</name>
    <dbReference type="NCBI Taxonomy" id="39691"/>
    <lineage>
        <taxon>Bacteria</taxon>
        <taxon>Bacillati</taxon>
        <taxon>Actinomycetota</taxon>
        <taxon>Actinomycetes</taxon>
        <taxon>Mycobacteriales</taxon>
        <taxon>Mycobacteriaceae</taxon>
        <taxon>Mycolicibacterium</taxon>
    </lineage>
</organism>
<dbReference type="EMBL" id="QJJU01000001">
    <property type="protein sequence ID" value="PXX13023.1"/>
    <property type="molecule type" value="Genomic_DNA"/>
</dbReference>
<keyword evidence="2" id="KW-1133">Transmembrane helix</keyword>
<feature type="transmembrane region" description="Helical" evidence="2">
    <location>
        <begin position="107"/>
        <end position="130"/>
    </location>
</feature>
<feature type="compositionally biased region" description="Pro residues" evidence="1">
    <location>
        <begin position="144"/>
        <end position="159"/>
    </location>
</feature>